<reference evidence="8 9" key="1">
    <citation type="submission" date="2016-04" db="EMBL/GenBank/DDBJ databases">
        <authorList>
            <person name="Evans L.H."/>
            <person name="Alamgir A."/>
            <person name="Owens N."/>
            <person name="Weber N.D."/>
            <person name="Virtaneva K."/>
            <person name="Barbian K."/>
            <person name="Babar A."/>
            <person name="Rosenke K."/>
        </authorList>
    </citation>
    <scope>NUCLEOTIDE SEQUENCE [LARGE SCALE GENOMIC DNA]</scope>
    <source>
        <strain evidence="8 9">PMB02</strain>
    </source>
</reference>
<proteinExistence type="inferred from homology"/>
<evidence type="ECO:0000256" key="5">
    <source>
        <dbReference type="ARBA" id="ARBA00023136"/>
    </source>
</evidence>
<dbReference type="EMBL" id="LWHQ01000027">
    <property type="protein sequence ID" value="OAS24137.1"/>
    <property type="molecule type" value="Genomic_DNA"/>
</dbReference>
<dbReference type="GO" id="GO:0016020">
    <property type="term" value="C:membrane"/>
    <property type="evidence" value="ECO:0007669"/>
    <property type="project" value="UniProtKB-SubCell"/>
</dbReference>
<evidence type="ECO:0000256" key="1">
    <source>
        <dbReference type="ARBA" id="ARBA00004141"/>
    </source>
</evidence>
<keyword evidence="4 6" id="KW-1133">Transmembrane helix</keyword>
<dbReference type="PANTHER" id="PTHR22911">
    <property type="entry name" value="ACYL-MALONYL CONDENSING ENZYME-RELATED"/>
    <property type="match status" value="1"/>
</dbReference>
<feature type="domain" description="EamA" evidence="7">
    <location>
        <begin position="161"/>
        <end position="290"/>
    </location>
</feature>
<keyword evidence="5 6" id="KW-0472">Membrane</keyword>
<dbReference type="PANTHER" id="PTHR22911:SF6">
    <property type="entry name" value="SOLUTE CARRIER FAMILY 35 MEMBER G1"/>
    <property type="match status" value="1"/>
</dbReference>
<dbReference type="RefSeq" id="WP_048433005.1">
    <property type="nucleotide sequence ID" value="NZ_LWHQ01000027.1"/>
</dbReference>
<feature type="transmembrane region" description="Helical" evidence="6">
    <location>
        <begin position="43"/>
        <end position="62"/>
    </location>
</feature>
<feature type="transmembrane region" description="Helical" evidence="6">
    <location>
        <begin position="274"/>
        <end position="291"/>
    </location>
</feature>
<keyword evidence="3 6" id="KW-0812">Transmembrane</keyword>
<name>A0A179SBJ0_9HYPH</name>
<evidence type="ECO:0000256" key="6">
    <source>
        <dbReference type="SAM" id="Phobius"/>
    </source>
</evidence>
<dbReference type="AlphaFoldDB" id="A0A179SBJ0"/>
<dbReference type="SUPFAM" id="SSF103481">
    <property type="entry name" value="Multidrug resistance efflux transporter EmrE"/>
    <property type="match status" value="2"/>
</dbReference>
<evidence type="ECO:0000313" key="9">
    <source>
        <dbReference type="Proteomes" id="UP000078316"/>
    </source>
</evidence>
<evidence type="ECO:0000256" key="3">
    <source>
        <dbReference type="ARBA" id="ARBA00022692"/>
    </source>
</evidence>
<feature type="transmembrane region" description="Helical" evidence="6">
    <location>
        <begin position="158"/>
        <end position="180"/>
    </location>
</feature>
<sequence length="293" mass="29907">MLPRSTSPASAVLLAALGIGLLSLMDATIKGLSERYGVTGIAFARYAVGTLVMAAVLAALRPGWPSAETWRTNGLRAVLVVATALCFFHGLSVLPLAEALALSFLSPIFIALFAALLLRERVRAPVWAGLVVGFVGVGIVVAGQIGSEVGSEGPRAAASTWGIAAILVSALTYALSMVLLRARARHDPVVTIVAIQNAGPAAMLAGPAAWTWTPVAAPDWALLVLVGVLGVAGHLVLSRAYARAEASRLAAMEYTALLWAIGLGYVAFGEVPGAATLAGAGLILAGSALAARR</sequence>
<dbReference type="Proteomes" id="UP000078316">
    <property type="component" value="Unassembled WGS sequence"/>
</dbReference>
<feature type="transmembrane region" description="Helical" evidence="6">
    <location>
        <begin position="125"/>
        <end position="146"/>
    </location>
</feature>
<gene>
    <name evidence="8" type="ORF">A5481_15355</name>
</gene>
<evidence type="ECO:0000259" key="7">
    <source>
        <dbReference type="Pfam" id="PF00892"/>
    </source>
</evidence>
<evidence type="ECO:0000256" key="4">
    <source>
        <dbReference type="ARBA" id="ARBA00022989"/>
    </source>
</evidence>
<dbReference type="Pfam" id="PF00892">
    <property type="entry name" value="EamA"/>
    <property type="match status" value="2"/>
</dbReference>
<evidence type="ECO:0000313" key="8">
    <source>
        <dbReference type="EMBL" id="OAS24137.1"/>
    </source>
</evidence>
<dbReference type="InterPro" id="IPR037185">
    <property type="entry name" value="EmrE-like"/>
</dbReference>
<feature type="transmembrane region" description="Helical" evidence="6">
    <location>
        <begin position="74"/>
        <end position="94"/>
    </location>
</feature>
<feature type="domain" description="EamA" evidence="7">
    <location>
        <begin position="11"/>
        <end position="141"/>
    </location>
</feature>
<feature type="transmembrane region" description="Helical" evidence="6">
    <location>
        <begin position="189"/>
        <end position="208"/>
    </location>
</feature>
<feature type="transmembrane region" description="Helical" evidence="6">
    <location>
        <begin position="249"/>
        <end position="268"/>
    </location>
</feature>
<evidence type="ECO:0000256" key="2">
    <source>
        <dbReference type="ARBA" id="ARBA00009853"/>
    </source>
</evidence>
<dbReference type="InterPro" id="IPR000620">
    <property type="entry name" value="EamA_dom"/>
</dbReference>
<comment type="similarity">
    <text evidence="2">Belongs to the drug/metabolite transporter (DMT) superfamily. 10 TMS drug/metabolite exporter (DME) (TC 2.A.7.3) family.</text>
</comment>
<feature type="transmembrane region" description="Helical" evidence="6">
    <location>
        <begin position="100"/>
        <end position="118"/>
    </location>
</feature>
<feature type="transmembrane region" description="Helical" evidence="6">
    <location>
        <begin position="220"/>
        <end position="237"/>
    </location>
</feature>
<accession>A0A179SBJ0</accession>
<comment type="caution">
    <text evidence="8">The sequence shown here is derived from an EMBL/GenBank/DDBJ whole genome shotgun (WGS) entry which is preliminary data.</text>
</comment>
<comment type="subcellular location">
    <subcellularLocation>
        <location evidence="1">Membrane</location>
        <topology evidence="1">Multi-pass membrane protein</topology>
    </subcellularLocation>
</comment>
<organism evidence="8 9">
    <name type="scientific">Methylobacterium platani</name>
    <dbReference type="NCBI Taxonomy" id="427683"/>
    <lineage>
        <taxon>Bacteria</taxon>
        <taxon>Pseudomonadati</taxon>
        <taxon>Pseudomonadota</taxon>
        <taxon>Alphaproteobacteria</taxon>
        <taxon>Hyphomicrobiales</taxon>
        <taxon>Methylobacteriaceae</taxon>
        <taxon>Methylobacterium</taxon>
    </lineage>
</organism>
<protein>
    <submittedName>
        <fullName evidence="8">Transporter</fullName>
    </submittedName>
</protein>
<dbReference type="OrthoDB" id="7818056at2"/>